<evidence type="ECO:0000256" key="2">
    <source>
        <dbReference type="ARBA" id="ARBA00023242"/>
    </source>
</evidence>
<gene>
    <name evidence="5" type="ORF">Tco_0629425</name>
</gene>
<evidence type="ECO:0000313" key="5">
    <source>
        <dbReference type="EMBL" id="GJS56063.1"/>
    </source>
</evidence>
<dbReference type="PANTHER" id="PTHR33018">
    <property type="entry name" value="OS10G0338966 PROTEIN-RELATED"/>
    <property type="match status" value="1"/>
</dbReference>
<proteinExistence type="predicted"/>
<dbReference type="PROSITE" id="PS51294">
    <property type="entry name" value="HTH_MYB"/>
    <property type="match status" value="1"/>
</dbReference>
<name>A0ABQ4WTB5_9ASTR</name>
<dbReference type="EMBL" id="BQNB010008911">
    <property type="protein sequence ID" value="GJS56063.1"/>
    <property type="molecule type" value="Genomic_DNA"/>
</dbReference>
<keyword evidence="3" id="KW-0175">Coiled coil</keyword>
<reference evidence="5" key="2">
    <citation type="submission" date="2022-01" db="EMBL/GenBank/DDBJ databases">
        <authorList>
            <person name="Yamashiro T."/>
            <person name="Shiraishi A."/>
            <person name="Satake H."/>
            <person name="Nakayama K."/>
        </authorList>
    </citation>
    <scope>NUCLEOTIDE SEQUENCE</scope>
</reference>
<evidence type="ECO:0000256" key="1">
    <source>
        <dbReference type="ARBA" id="ARBA00004123"/>
    </source>
</evidence>
<dbReference type="InterPro" id="IPR017930">
    <property type="entry name" value="Myb_dom"/>
</dbReference>
<comment type="subcellular location">
    <subcellularLocation>
        <location evidence="1">Nucleus</location>
    </subcellularLocation>
</comment>
<evidence type="ECO:0000259" key="4">
    <source>
        <dbReference type="PROSITE" id="PS51294"/>
    </source>
</evidence>
<evidence type="ECO:0000313" key="6">
    <source>
        <dbReference type="Proteomes" id="UP001151760"/>
    </source>
</evidence>
<feature type="coiled-coil region" evidence="3">
    <location>
        <begin position="132"/>
        <end position="163"/>
    </location>
</feature>
<dbReference type="Proteomes" id="UP001151760">
    <property type="component" value="Unassembled WGS sequence"/>
</dbReference>
<organism evidence="5 6">
    <name type="scientific">Tanacetum coccineum</name>
    <dbReference type="NCBI Taxonomy" id="301880"/>
    <lineage>
        <taxon>Eukaryota</taxon>
        <taxon>Viridiplantae</taxon>
        <taxon>Streptophyta</taxon>
        <taxon>Embryophyta</taxon>
        <taxon>Tracheophyta</taxon>
        <taxon>Spermatophyta</taxon>
        <taxon>Magnoliopsida</taxon>
        <taxon>eudicotyledons</taxon>
        <taxon>Gunneridae</taxon>
        <taxon>Pentapetalae</taxon>
        <taxon>asterids</taxon>
        <taxon>campanulids</taxon>
        <taxon>Asterales</taxon>
        <taxon>Asteraceae</taxon>
        <taxon>Asteroideae</taxon>
        <taxon>Anthemideae</taxon>
        <taxon>Anthemidinae</taxon>
        <taxon>Tanacetum</taxon>
    </lineage>
</organism>
<evidence type="ECO:0000256" key="3">
    <source>
        <dbReference type="SAM" id="Coils"/>
    </source>
</evidence>
<comment type="caution">
    <text evidence="5">The sequence shown here is derived from an EMBL/GenBank/DDBJ whole genome shotgun (WGS) entry which is preliminary data.</text>
</comment>
<dbReference type="PANTHER" id="PTHR33018:SF37">
    <property type="entry name" value="TRANSPOSASE TNP1_EN_SPM-LIKE DOMAIN-CONTAINING PROTEIN"/>
    <property type="match status" value="1"/>
</dbReference>
<reference evidence="5" key="1">
    <citation type="journal article" date="2022" name="Int. J. Mol. Sci.">
        <title>Draft Genome of Tanacetum Coccineum: Genomic Comparison of Closely Related Tanacetum-Family Plants.</title>
        <authorList>
            <person name="Yamashiro T."/>
            <person name="Shiraishi A."/>
            <person name="Nakayama K."/>
            <person name="Satake H."/>
        </authorList>
    </citation>
    <scope>NUCLEOTIDE SEQUENCE</scope>
</reference>
<accession>A0ABQ4WTB5</accession>
<sequence>MMLKKGQWTSEEDQKLVAYIKDMVMEVGLHCLSKLARIVPPRLGPKGYRGNIDKWEKERASEELCTHVHKIPDRRRRNYYLARRVHDKVKGLMLSPEMQVIADQLIEAYTELSNSSEVEEGVDPLIMVKRKYHEREEIMAIVNKKIKEAREEMEADYKEKLATTINEMKSRQQIENPESPLMRKRSCDSASNFDVPDNIQEIKFVM</sequence>
<keyword evidence="2" id="KW-0539">Nucleus</keyword>
<keyword evidence="6" id="KW-1185">Reference proteome</keyword>
<protein>
    <recommendedName>
        <fullName evidence="4">HTH myb-type domain-containing protein</fullName>
    </recommendedName>
</protein>
<feature type="domain" description="HTH myb-type" evidence="4">
    <location>
        <begin position="1"/>
        <end position="21"/>
    </location>
</feature>